<reference evidence="2" key="1">
    <citation type="submission" date="2014-11" db="EMBL/GenBank/DDBJ databases">
        <authorList>
            <person name="Amaro Gonzalez C."/>
        </authorList>
    </citation>
    <scope>NUCLEOTIDE SEQUENCE</scope>
</reference>
<dbReference type="EMBL" id="GBXM01015502">
    <property type="protein sequence ID" value="JAH93075.1"/>
    <property type="molecule type" value="Transcribed_RNA"/>
</dbReference>
<feature type="region of interest" description="Disordered" evidence="1">
    <location>
        <begin position="21"/>
        <end position="45"/>
    </location>
</feature>
<sequence length="81" mass="9149">MEVTIQTQMCMQRQAEEPRLPLFPLPKNHPTCTKLPRRDFSPPNKHPLLKLMRKSIQGDEFVISYDGWGGGGGEEKGVVTV</sequence>
<evidence type="ECO:0000256" key="1">
    <source>
        <dbReference type="SAM" id="MobiDB-lite"/>
    </source>
</evidence>
<dbReference type="AlphaFoldDB" id="A0A0E9WU64"/>
<evidence type="ECO:0000313" key="2">
    <source>
        <dbReference type="EMBL" id="JAH93075.1"/>
    </source>
</evidence>
<proteinExistence type="predicted"/>
<name>A0A0E9WU64_ANGAN</name>
<reference evidence="2" key="2">
    <citation type="journal article" date="2015" name="Fish Shellfish Immunol.">
        <title>Early steps in the European eel (Anguilla anguilla)-Vibrio vulnificus interaction in the gills: Role of the RtxA13 toxin.</title>
        <authorList>
            <person name="Callol A."/>
            <person name="Pajuelo D."/>
            <person name="Ebbesson L."/>
            <person name="Teles M."/>
            <person name="MacKenzie S."/>
            <person name="Amaro C."/>
        </authorList>
    </citation>
    <scope>NUCLEOTIDE SEQUENCE</scope>
</reference>
<protein>
    <submittedName>
        <fullName evidence="2">Uncharacterized protein</fullName>
    </submittedName>
</protein>
<organism evidence="2">
    <name type="scientific">Anguilla anguilla</name>
    <name type="common">European freshwater eel</name>
    <name type="synonym">Muraena anguilla</name>
    <dbReference type="NCBI Taxonomy" id="7936"/>
    <lineage>
        <taxon>Eukaryota</taxon>
        <taxon>Metazoa</taxon>
        <taxon>Chordata</taxon>
        <taxon>Craniata</taxon>
        <taxon>Vertebrata</taxon>
        <taxon>Euteleostomi</taxon>
        <taxon>Actinopterygii</taxon>
        <taxon>Neopterygii</taxon>
        <taxon>Teleostei</taxon>
        <taxon>Anguilliformes</taxon>
        <taxon>Anguillidae</taxon>
        <taxon>Anguilla</taxon>
    </lineage>
</organism>
<accession>A0A0E9WU64</accession>